<dbReference type="PATRIC" id="fig|1217696.3.peg.2650"/>
<dbReference type="HOGENOM" id="CLU_470637_0_0_6"/>
<organism evidence="1 2">
    <name type="scientific">Acinetobacter colistiniresistens</name>
    <dbReference type="NCBI Taxonomy" id="280145"/>
    <lineage>
        <taxon>Bacteria</taxon>
        <taxon>Pseudomonadati</taxon>
        <taxon>Pseudomonadota</taxon>
        <taxon>Gammaproteobacteria</taxon>
        <taxon>Moraxellales</taxon>
        <taxon>Moraxellaceae</taxon>
        <taxon>Acinetobacter</taxon>
    </lineage>
</organism>
<reference evidence="1 2" key="1">
    <citation type="submission" date="2013-06" db="EMBL/GenBank/DDBJ databases">
        <title>The Genome Sequence of Acinetobacter sp. NIPH 2036.</title>
        <authorList>
            <consortium name="The Broad Institute Genome Sequencing Platform"/>
            <consortium name="The Broad Institute Genome Sequencing Center for Infectious Disease"/>
            <person name="Cerqueira G."/>
            <person name="Feldgarden M."/>
            <person name="Courvalin P."/>
            <person name="Perichon B."/>
            <person name="Grillot-Courvalin C."/>
            <person name="Clermont D."/>
            <person name="Rocha E."/>
            <person name="Yoon E.-J."/>
            <person name="Nemec A."/>
            <person name="Young S.K."/>
            <person name="Zeng Q."/>
            <person name="Gargeya S."/>
            <person name="Fitzgerald M."/>
            <person name="Abouelleil A."/>
            <person name="Alvarado L."/>
            <person name="Berlin A.M."/>
            <person name="Chapman S.B."/>
            <person name="Dewar J."/>
            <person name="Goldberg J."/>
            <person name="Griggs A."/>
            <person name="Gujja S."/>
            <person name="Hansen M."/>
            <person name="Howarth C."/>
            <person name="Imamovic A."/>
            <person name="Larimer J."/>
            <person name="McCowan C."/>
            <person name="Murphy C."/>
            <person name="Pearson M."/>
            <person name="Priest M."/>
            <person name="Roberts A."/>
            <person name="Saif S."/>
            <person name="Shea T."/>
            <person name="Sykes S."/>
            <person name="Wortman J."/>
            <person name="Nusbaum C."/>
            <person name="Birren B."/>
        </authorList>
    </citation>
    <scope>NUCLEOTIDE SEQUENCE [LARGE SCALE GENOMIC DNA]</scope>
    <source>
        <strain evidence="1 2">NIPH 2036</strain>
    </source>
</reference>
<dbReference type="EMBL" id="ATGK01000014">
    <property type="protein sequence ID" value="EPG36161.1"/>
    <property type="molecule type" value="Genomic_DNA"/>
</dbReference>
<comment type="caution">
    <text evidence="1">The sequence shown here is derived from an EMBL/GenBank/DDBJ whole genome shotgun (WGS) entry which is preliminary data.</text>
</comment>
<evidence type="ECO:0000313" key="2">
    <source>
        <dbReference type="Proteomes" id="UP000014559"/>
    </source>
</evidence>
<gene>
    <name evidence="1" type="ORF">F907_02698</name>
</gene>
<dbReference type="Proteomes" id="UP000014559">
    <property type="component" value="Unassembled WGS sequence"/>
</dbReference>
<dbReference type="GeneID" id="45417105"/>
<sequence>MEDRFLLFLLAHEFSPITLSPTARWLLLQIIQMYGGQEFCLTSAMSAKKFVFHDKKLQTTLNELQEHQIIVRGIGEKSCKEFVRIDIKMFGLWGSVKTIGDFEKERWFSKMMNHELPLKALFFHLVDTKLNDFYVHHLQHTKPILFGKIDFKTALVLMVLVRHSNQFGITNKCGIHKLKHKTGLSKDAIFRCIKTLEIHGVIRIRVDGVLSSKIIRVSNPFYMLNLSHEIWQEKATYGRYFIIQYPEPHSFEVQQVGGLLQFLESKKATLTRILTINDAYQVSVNLFTRMPDLIAPTKGLTIEMVKEDSSIPEHERFEYRFIIHLLSLFLEMPNDHDSSQWLRDLIEFFPQKNSKTHLNGVISLLGFLQCHLEQWCAQIYNDLSRAQALSRGGDSVDLHDLKKMAGRLQLNTLLKFAEDDPFETSDRIARSNSNLLSMLGLMMTLIAKNQLYPFLTYLGLNEQFSQFCIVPRHANQKQYACIFMPFPRQTSNQFTRIILDENSTLLSEQELLQDERHNHFFSESIQPSLKELQDFGLLPESCLTVDRFNISKKKTKVMA</sequence>
<accession>S3T3S2</accession>
<proteinExistence type="predicted"/>
<name>S3T3S2_9GAMM</name>
<protein>
    <submittedName>
        <fullName evidence="1">Uncharacterized protein</fullName>
    </submittedName>
</protein>
<dbReference type="RefSeq" id="WP_016653058.1">
    <property type="nucleotide sequence ID" value="NZ_KE340382.1"/>
</dbReference>
<evidence type="ECO:0000313" key="1">
    <source>
        <dbReference type="EMBL" id="EPG36161.1"/>
    </source>
</evidence>
<dbReference type="AlphaFoldDB" id="S3T3S2"/>